<evidence type="ECO:0000313" key="2">
    <source>
        <dbReference type="EMBL" id="GET88503.1"/>
    </source>
</evidence>
<feature type="region of interest" description="Disordered" evidence="1">
    <location>
        <begin position="285"/>
        <end position="304"/>
    </location>
</feature>
<evidence type="ECO:0000313" key="3">
    <source>
        <dbReference type="Proteomes" id="UP000419144"/>
    </source>
</evidence>
<feature type="region of interest" description="Disordered" evidence="1">
    <location>
        <begin position="94"/>
        <end position="122"/>
    </location>
</feature>
<comment type="caution">
    <text evidence="2">The sequence shown here is derived from an EMBL/GenBank/DDBJ whole genome shotgun (WGS) entry which is preliminary data.</text>
</comment>
<feature type="region of interest" description="Disordered" evidence="1">
    <location>
        <begin position="518"/>
        <end position="543"/>
    </location>
</feature>
<evidence type="ECO:0000256" key="1">
    <source>
        <dbReference type="SAM" id="MobiDB-lite"/>
    </source>
</evidence>
<dbReference type="EMBL" id="BLBS01000029">
    <property type="protein sequence ID" value="GET88503.1"/>
    <property type="molecule type" value="Genomic_DNA"/>
</dbReference>
<dbReference type="OrthoDB" id="266308at2759"/>
<dbReference type="AlphaFoldDB" id="A0A640KG26"/>
<name>A0A640KG26_LEITA</name>
<gene>
    <name evidence="2" type="ORF">LtaPh_2203400</name>
</gene>
<reference evidence="2" key="1">
    <citation type="submission" date="2019-11" db="EMBL/GenBank/DDBJ databases">
        <title>Leishmania tarentolae CDS.</title>
        <authorList>
            <person name="Goto Y."/>
            <person name="Yamagishi J."/>
        </authorList>
    </citation>
    <scope>NUCLEOTIDE SEQUENCE [LARGE SCALE GENOMIC DNA]</scope>
    <source>
        <strain evidence="2">Parrot Tar II</strain>
    </source>
</reference>
<feature type="compositionally biased region" description="Polar residues" evidence="1">
    <location>
        <begin position="95"/>
        <end position="108"/>
    </location>
</feature>
<keyword evidence="3" id="KW-1185">Reference proteome</keyword>
<protein>
    <submittedName>
        <fullName evidence="2">Uncharacterized protein</fullName>
    </submittedName>
</protein>
<proteinExistence type="predicted"/>
<dbReference type="VEuPathDB" id="TriTrypDB:LtaPh_2203400"/>
<feature type="compositionally biased region" description="Polar residues" evidence="1">
    <location>
        <begin position="285"/>
        <end position="296"/>
    </location>
</feature>
<accession>A0A640KG26</accession>
<organism evidence="2 3">
    <name type="scientific">Leishmania tarentolae</name>
    <name type="common">Sauroleishmania tarentolae</name>
    <dbReference type="NCBI Taxonomy" id="5689"/>
    <lineage>
        <taxon>Eukaryota</taxon>
        <taxon>Discoba</taxon>
        <taxon>Euglenozoa</taxon>
        <taxon>Kinetoplastea</taxon>
        <taxon>Metakinetoplastina</taxon>
        <taxon>Trypanosomatida</taxon>
        <taxon>Trypanosomatidae</taxon>
        <taxon>Leishmaniinae</taxon>
        <taxon>Leishmania</taxon>
        <taxon>lizard Leishmania</taxon>
    </lineage>
</organism>
<sequence length="1122" mass="115890">MDSIPGAPQCGPTLVEVIAVDRGNAAPDAQGRQREGYRTPPHVDSALSPRLCTASVSPVASLASFGDEAPASVAAKMTLGNSSPLRPTKAYPVTESVSSMPSSCGATTETEKRFGDGQSGGATTAVVQPIFKSSPSQPSSLPSTATIVAGGSARRPYSIRTCSMDDAMARPRNVDGPRKMSLRAFTTSPYTLHGSASLHIPGEENMPFEELGSHAESNRTTPLGPLLCCGLPQVHASEEERRASSAENFLTRVPIPQEELTEPLSQTSSPTAAGVTVVPCSVMGTSSDTAEPQTVASPMMPSSGSPTGFATVTAFRSTPHRHSRSFDIPLTFASGVSGSSCDDLSRCYAERRELSTITASIRTNEHLSERLSDTHRQPPLMCPSESTTTLSTLKTSVGGVAVPATAHVNNGGGGIAAFSSNTSTNGGDTEAQLGMGTGLRRTISCDTLASVSSSRSRPVLATVALGPPEASGAVSGTASTTTTSVTYTRKNVCLGAVDFYGNPVTSLSSLLVQMSLRSGDQEEADPSETRLGAASPYPLTQQQQQRNTLSMQNLMVHTQQVGQLAPEDKVKRFHARPDGAGIAMFRGTGTTIPRRCRPCTKPCSTTVAAAASAAPLTAPTVAAAARPQVGSLKDVLRDCNFLSLKDVLSAIADTHVHELREAQQRLSSTHPDGSDGKTVDSSVACEAPALGVVNGLSPSVPSVPLRAEESSVRAVGLSDNAPSVICLGGASSDWACTSSAPEGENGVCLSTSASTDTTCIPALHPSVSSLDAQHVLTLAAAITEASLNLDRSAEASFAGTATAVASSIQPVAVASRAPLSGPESAPAAGISVGEHINSCAQSASFPALLGEAVPAGSKVAPLSTAATPTRRQSAILPCSLISTTHVDVSRRVDAAAPMFTDGVFQTLDYPCDPLERKVLLVHPSNESADGVVQSDMWETPAESSMLAVSPSALRGTGAASPVAATWAAGNRLSAAGSPSAHQRGGPYVANWHGLSSGEELPGKTKASPTVTIVDAKQPPILLQRAETIASAGRSSMYFSTLVEKQETAGVSTVTVDKTSVTKASITAGNTSANASDMRVIVESISFRSFDDELDTVSDLRQWARNIARLEHLKPSTETEVIT</sequence>
<dbReference type="Proteomes" id="UP000419144">
    <property type="component" value="Unassembled WGS sequence"/>
</dbReference>